<dbReference type="OrthoDB" id="5807466at2759"/>
<feature type="transmembrane region" description="Helical" evidence="1">
    <location>
        <begin position="196"/>
        <end position="214"/>
    </location>
</feature>
<proteinExistence type="predicted"/>
<dbReference type="PANTHER" id="PTHR31552:SF8">
    <property type="entry name" value="SERPENTINE RECEPTOR CLASS GAMMA"/>
    <property type="match status" value="1"/>
</dbReference>
<sequence>MSVTDLLTTFEIITIIFTTYSILVSTPIYVSVLVYIRRHSKKPPFNSPFYTCFCVLGFVDIFAYWLYILKKLQFWDVTILFFQPYGSPNTTCSIVYFFIWFNGIVQFELNILISLNRFVSLMFPNIYQKYWTNKHNIFYIFIVYAICFVTTIQITWLPIQISPSIIVTENGNITKYTGPVFANSSDSVFYGWIWKGHIYILLGICFFCYIPMFYKISRLDMKDQTKKKQYEIKMLYTLISLLVANILYICFLLTRDYLTSIYAEYGRFSEWSLYVLADIYDLHNPYNLLVTSKKIRWVSKECCSNQKILRELRFRQGLEIYLIRKSLRPDSGFLESLINCLNKRQLKLISVCKLTLRRSLITLKNRL</sequence>
<dbReference type="AlphaFoldDB" id="A0A6V7V7U9"/>
<feature type="transmembrane region" description="Helical" evidence="1">
    <location>
        <begin position="12"/>
        <end position="36"/>
    </location>
</feature>
<dbReference type="InterPro" id="IPR019426">
    <property type="entry name" value="7TM_GPCR_serpentine_rcpt_Srv"/>
</dbReference>
<organism evidence="2 3">
    <name type="scientific">Meloidogyne enterolobii</name>
    <name type="common">Root-knot nematode worm</name>
    <name type="synonym">Meloidogyne mayaguensis</name>
    <dbReference type="NCBI Taxonomy" id="390850"/>
    <lineage>
        <taxon>Eukaryota</taxon>
        <taxon>Metazoa</taxon>
        <taxon>Ecdysozoa</taxon>
        <taxon>Nematoda</taxon>
        <taxon>Chromadorea</taxon>
        <taxon>Rhabditida</taxon>
        <taxon>Tylenchina</taxon>
        <taxon>Tylenchomorpha</taxon>
        <taxon>Tylenchoidea</taxon>
        <taxon>Meloidogynidae</taxon>
        <taxon>Meloidogyninae</taxon>
        <taxon>Meloidogyne</taxon>
    </lineage>
</organism>
<name>A0A6V7V7U9_MELEN</name>
<reference evidence="2 3" key="1">
    <citation type="submission" date="2020-08" db="EMBL/GenBank/DDBJ databases">
        <authorList>
            <person name="Koutsovoulos G."/>
            <person name="Danchin GJ E."/>
        </authorList>
    </citation>
    <scope>NUCLEOTIDE SEQUENCE [LARGE SCALE GENOMIC DNA]</scope>
</reference>
<keyword evidence="1" id="KW-0812">Transmembrane</keyword>
<dbReference type="EMBL" id="CAJEWN010000166">
    <property type="protein sequence ID" value="CAD2170301.1"/>
    <property type="molecule type" value="Genomic_DNA"/>
</dbReference>
<feature type="transmembrane region" description="Helical" evidence="1">
    <location>
        <begin position="235"/>
        <end position="254"/>
    </location>
</feature>
<feature type="transmembrane region" description="Helical" evidence="1">
    <location>
        <begin position="94"/>
        <end position="115"/>
    </location>
</feature>
<evidence type="ECO:0000313" key="2">
    <source>
        <dbReference type="EMBL" id="CAD2170301.1"/>
    </source>
</evidence>
<feature type="transmembrane region" description="Helical" evidence="1">
    <location>
        <begin position="136"/>
        <end position="159"/>
    </location>
</feature>
<comment type="caution">
    <text evidence="2">The sequence shown here is derived from an EMBL/GenBank/DDBJ whole genome shotgun (WGS) entry which is preliminary data.</text>
</comment>
<dbReference type="Pfam" id="PF10323">
    <property type="entry name" value="7TM_GPCR_Srv"/>
    <property type="match status" value="1"/>
</dbReference>
<evidence type="ECO:0000313" key="3">
    <source>
        <dbReference type="Proteomes" id="UP000580250"/>
    </source>
</evidence>
<evidence type="ECO:0000256" key="1">
    <source>
        <dbReference type="SAM" id="Phobius"/>
    </source>
</evidence>
<accession>A0A6V7V7U9</accession>
<dbReference type="Proteomes" id="UP000580250">
    <property type="component" value="Unassembled WGS sequence"/>
</dbReference>
<dbReference type="Gene3D" id="1.20.1070.10">
    <property type="entry name" value="Rhodopsin 7-helix transmembrane proteins"/>
    <property type="match status" value="1"/>
</dbReference>
<protein>
    <submittedName>
        <fullName evidence="2">Uncharacterized protein</fullName>
    </submittedName>
</protein>
<keyword evidence="1" id="KW-0472">Membrane</keyword>
<dbReference type="SUPFAM" id="SSF81321">
    <property type="entry name" value="Family A G protein-coupled receptor-like"/>
    <property type="match status" value="1"/>
</dbReference>
<feature type="transmembrane region" description="Helical" evidence="1">
    <location>
        <begin position="48"/>
        <end position="67"/>
    </location>
</feature>
<gene>
    <name evidence="2" type="ORF">MENT_LOCUS21699</name>
</gene>
<dbReference type="PANTHER" id="PTHR31552">
    <property type="entry name" value="SERPENTINE RECEPTOR CLASS GAMMA"/>
    <property type="match status" value="1"/>
</dbReference>
<keyword evidence="1" id="KW-1133">Transmembrane helix</keyword>